<evidence type="ECO:0008006" key="3">
    <source>
        <dbReference type="Google" id="ProtNLM"/>
    </source>
</evidence>
<organism evidence="1 2">
    <name type="scientific">Bizionia argentinensis JUB59</name>
    <dbReference type="NCBI Taxonomy" id="1046627"/>
    <lineage>
        <taxon>Bacteria</taxon>
        <taxon>Pseudomonadati</taxon>
        <taxon>Bacteroidota</taxon>
        <taxon>Flavobacteriia</taxon>
        <taxon>Flavobacteriales</taxon>
        <taxon>Flavobacteriaceae</taxon>
        <taxon>Bizionia</taxon>
    </lineage>
</organism>
<protein>
    <recommendedName>
        <fullName evidence="3">Photosynthesis system II assembly factor Ycf48/Hcf136-like domain-containing protein</fullName>
    </recommendedName>
</protein>
<proteinExistence type="predicted"/>
<accession>G2EGX7</accession>
<dbReference type="Gene3D" id="2.130.10.10">
    <property type="entry name" value="YVTN repeat-like/Quinoprotein amine dehydrogenase"/>
    <property type="match status" value="1"/>
</dbReference>
<dbReference type="InterPro" id="IPR015943">
    <property type="entry name" value="WD40/YVTN_repeat-like_dom_sf"/>
</dbReference>
<dbReference type="eggNOG" id="COG4447">
    <property type="taxonomic scope" value="Bacteria"/>
</dbReference>
<name>G2EGX7_9FLAO</name>
<sequence length="327" mass="37529">MNKIFAYIIIFLTLTTCSKDDGTENNENQLTNENIDIQLTNVNFGITDIDFININDGFIIDNRGRILNTQNSGVDWNILHSSNYELLDIQFISKQYGYALAKIPNEQSYLLLKTSDYGESFQETSIPNGSDLRKIYFMSNNIGFVLGNHILKTVDNGSNWTELNLDFNIWRDLIEKYNGELYACGLNGTFLKSTDTGTNWEQIDLGINSHLYQIQAFQDVFYFRGQRITKTNIGTTQEFEIPANLMDLKVYKENIVIGFGEQYPEQGFYPRGAMFISNNSGADWETSLFNEFNRIRVVDFIDSNNGFGIADDLFNGKEYLIKIKIEE</sequence>
<comment type="caution">
    <text evidence="1">The sequence shown here is derived from an EMBL/GenBank/DDBJ whole genome shotgun (WGS) entry which is preliminary data.</text>
</comment>
<evidence type="ECO:0000313" key="1">
    <source>
        <dbReference type="EMBL" id="EGV42309.1"/>
    </source>
</evidence>
<gene>
    <name evidence="1" type="ORF">BZARG_3124</name>
</gene>
<reference evidence="1 2" key="1">
    <citation type="journal article" date="2008" name="Int. J. Syst. Evol. Microbiol.">
        <title>Bizionia argentinensis sp. nov., isolated from surface marine water in Antarctica.</title>
        <authorList>
            <person name="Bercovich A."/>
            <person name="Vazquez S.C."/>
            <person name="Yankilevich P."/>
            <person name="Coria S.H."/>
            <person name="Foti M."/>
            <person name="Hernandez E."/>
            <person name="Vidal A."/>
            <person name="Ruberto L."/>
            <person name="Melo C."/>
            <person name="Marenssi S."/>
            <person name="Criscuolo M."/>
            <person name="Memoli M."/>
            <person name="Arguelles M."/>
            <person name="Mac Cormack W.P."/>
        </authorList>
    </citation>
    <scope>NUCLEOTIDE SEQUENCE [LARGE SCALE GENOMIC DNA]</scope>
    <source>
        <strain evidence="1 2">JUB59</strain>
    </source>
</reference>
<dbReference type="PANTHER" id="PTHR47199:SF2">
    <property type="entry name" value="PHOTOSYSTEM II STABILITY_ASSEMBLY FACTOR HCF136, CHLOROPLASTIC"/>
    <property type="match status" value="1"/>
</dbReference>
<keyword evidence="2" id="KW-1185">Reference proteome</keyword>
<dbReference type="PANTHER" id="PTHR47199">
    <property type="entry name" value="PHOTOSYSTEM II STABILITY/ASSEMBLY FACTOR HCF136, CHLOROPLASTIC"/>
    <property type="match status" value="1"/>
</dbReference>
<dbReference type="Proteomes" id="UP000003730">
    <property type="component" value="Unassembled WGS sequence"/>
</dbReference>
<dbReference type="SUPFAM" id="SSF110296">
    <property type="entry name" value="Oligoxyloglucan reducing end-specific cellobiohydrolase"/>
    <property type="match status" value="1"/>
</dbReference>
<dbReference type="AlphaFoldDB" id="G2EGX7"/>
<dbReference type="OrthoDB" id="610388at2"/>
<evidence type="ECO:0000313" key="2">
    <source>
        <dbReference type="Proteomes" id="UP000003730"/>
    </source>
</evidence>
<dbReference type="EMBL" id="AFXZ01000066">
    <property type="protein sequence ID" value="EGV42309.1"/>
    <property type="molecule type" value="Genomic_DNA"/>
</dbReference>